<keyword evidence="2" id="KW-1185">Reference proteome</keyword>
<dbReference type="Proteomes" id="UP001328107">
    <property type="component" value="Unassembled WGS sequence"/>
</dbReference>
<proteinExistence type="predicted"/>
<evidence type="ECO:0000313" key="2">
    <source>
        <dbReference type="Proteomes" id="UP001328107"/>
    </source>
</evidence>
<feature type="non-terminal residue" evidence="1">
    <location>
        <position position="77"/>
    </location>
</feature>
<comment type="caution">
    <text evidence="1">The sequence shown here is derived from an EMBL/GenBank/DDBJ whole genome shotgun (WGS) entry which is preliminary data.</text>
</comment>
<organism evidence="1 2">
    <name type="scientific">Pristionchus mayeri</name>
    <dbReference type="NCBI Taxonomy" id="1317129"/>
    <lineage>
        <taxon>Eukaryota</taxon>
        <taxon>Metazoa</taxon>
        <taxon>Ecdysozoa</taxon>
        <taxon>Nematoda</taxon>
        <taxon>Chromadorea</taxon>
        <taxon>Rhabditida</taxon>
        <taxon>Rhabditina</taxon>
        <taxon>Diplogasteromorpha</taxon>
        <taxon>Diplogasteroidea</taxon>
        <taxon>Neodiplogasteridae</taxon>
        <taxon>Pristionchus</taxon>
    </lineage>
</organism>
<sequence length="77" mass="8857">SQGMEAKAIREEHSEIFYGDRHEIDRQLRSSMPPSSSSPSIDPVAKWIVTNDIEKKDEEESVFDAAIFEFPIFKGWI</sequence>
<accession>A0AAN5I9Z7</accession>
<dbReference type="AlphaFoldDB" id="A0AAN5I9Z7"/>
<protein>
    <submittedName>
        <fullName evidence="1">Uncharacterized protein</fullName>
    </submittedName>
</protein>
<dbReference type="EMBL" id="BTRK01000006">
    <property type="protein sequence ID" value="GMR58227.1"/>
    <property type="molecule type" value="Genomic_DNA"/>
</dbReference>
<evidence type="ECO:0000313" key="1">
    <source>
        <dbReference type="EMBL" id="GMR58227.1"/>
    </source>
</evidence>
<name>A0AAN5I9Z7_9BILA</name>
<gene>
    <name evidence="1" type="ORF">PMAYCL1PPCAC_28422</name>
</gene>
<feature type="non-terminal residue" evidence="1">
    <location>
        <position position="1"/>
    </location>
</feature>
<reference evidence="2" key="1">
    <citation type="submission" date="2022-10" db="EMBL/GenBank/DDBJ databases">
        <title>Genome assembly of Pristionchus species.</title>
        <authorList>
            <person name="Yoshida K."/>
            <person name="Sommer R.J."/>
        </authorList>
    </citation>
    <scope>NUCLEOTIDE SEQUENCE [LARGE SCALE GENOMIC DNA]</scope>
    <source>
        <strain evidence="2">RS5460</strain>
    </source>
</reference>